<feature type="compositionally biased region" description="Basic and acidic residues" evidence="1">
    <location>
        <begin position="635"/>
        <end position="657"/>
    </location>
</feature>
<dbReference type="EMBL" id="JARHUD010000003">
    <property type="protein sequence ID" value="MDF2095607.1"/>
    <property type="molecule type" value="Genomic_DNA"/>
</dbReference>
<feature type="transmembrane region" description="Helical" evidence="2">
    <location>
        <begin position="21"/>
        <end position="42"/>
    </location>
</feature>
<gene>
    <name evidence="3" type="ORF">P2G67_06425</name>
</gene>
<feature type="region of interest" description="Disordered" evidence="1">
    <location>
        <begin position="635"/>
        <end position="674"/>
    </location>
</feature>
<protein>
    <submittedName>
        <fullName evidence="3">TIGR02302 family protein</fullName>
    </submittedName>
</protein>
<keyword evidence="2" id="KW-0472">Membrane</keyword>
<organism evidence="3 4">
    <name type="scientific">Aquibaculum arenosum</name>
    <dbReference type="NCBI Taxonomy" id="3032591"/>
    <lineage>
        <taxon>Bacteria</taxon>
        <taxon>Pseudomonadati</taxon>
        <taxon>Pseudomonadota</taxon>
        <taxon>Alphaproteobacteria</taxon>
        <taxon>Rhodospirillales</taxon>
        <taxon>Rhodovibrionaceae</taxon>
        <taxon>Aquibaculum</taxon>
    </lineage>
</organism>
<sequence length="828" mass="91865">MLLPGLARKLRLARAALLWERLWPALMPAGLLLGLFLTLAFLDFLPRLGFWLHSLVLVALSLAFVELLRRNLHGLSLPRQEAAQRRLEQDSGVPHRPLSALEDRPLAGGGSVEDRAAYWELHRQRLLAGVQRLRLAWPRAGWSRRDTVGLRAVVGLPLVIALATAGDAWWPRLERALVPGTPAPAESVPARLDAWISPPAYTGAAPHYLEGRSGEEQAGGLLSVPEGSRLLVQLQGGYGTPWLSLDDTALGELEERRDGVFRSEAELHEGGVLSIGRGREQVGDWTLEVVPDQPPWVEYLASPARAARGAVHFRYRVADDYGVERLSAVVERQDAQGAGEQLQISLPLPGRRGEAGQGEPAEAESFQDLTPHPWAGIAVTMTLEAVDAAGQSGRSEAFETVLPARTFNHPVARALADLRRDLTLDPGARVPVSRGLDRLAEEPDHYFNDLVVSLGIMSAAERLLRDRREAAVPEVQALLWDLALRIEEGEVAIAERRLRELQQELQEALQEDASQEEVERLMNELQSALDQFLENLLEQAMEGLEDLPPQEQPPGDDNFERQELQDLIEQARELARSGAREEARELLAQLQRMLENLQAQPMQQNELNERLQESREMMQDLQEMMSRQQELLDRSFQRNQRGDMRGAEEGEAGREGEEATPGRAPGTEGADAQTQEALRRELGELMRRSGDMTGSIPSPLGSAEQAMRAARDALQQGSSGQALGPQGEALDHLQRGMEALLEDFAQQLGEGQGGEGSTFGRPGDEETDPLGRRRGRGGYLQSGEGVEIPEESALQRSREILNELRRRSSERERPEIELDYLERLLRQF</sequence>
<feature type="region of interest" description="Disordered" evidence="1">
    <location>
        <begin position="689"/>
        <end position="727"/>
    </location>
</feature>
<keyword evidence="2" id="KW-0812">Transmembrane</keyword>
<keyword evidence="4" id="KW-1185">Reference proteome</keyword>
<dbReference type="InterPro" id="IPR012683">
    <property type="entry name" value="CHP02302_TM"/>
</dbReference>
<reference evidence="3 4" key="1">
    <citation type="submission" date="2023-03" db="EMBL/GenBank/DDBJ databases">
        <title>Fodinicurvata sp. CAU 1616 isolated from sea sendiment.</title>
        <authorList>
            <person name="Kim W."/>
        </authorList>
    </citation>
    <scope>NUCLEOTIDE SEQUENCE [LARGE SCALE GENOMIC DNA]</scope>
    <source>
        <strain evidence="3 4">CAU 1616</strain>
    </source>
</reference>
<evidence type="ECO:0000313" key="3">
    <source>
        <dbReference type="EMBL" id="MDF2095607.1"/>
    </source>
</evidence>
<evidence type="ECO:0000256" key="2">
    <source>
        <dbReference type="SAM" id="Phobius"/>
    </source>
</evidence>
<feature type="transmembrane region" description="Helical" evidence="2">
    <location>
        <begin position="48"/>
        <end position="68"/>
    </location>
</feature>
<proteinExistence type="predicted"/>
<dbReference type="RefSeq" id="WP_275821195.1">
    <property type="nucleotide sequence ID" value="NZ_JARHUD010000003.1"/>
</dbReference>
<feature type="region of interest" description="Disordered" evidence="1">
    <location>
        <begin position="86"/>
        <end position="107"/>
    </location>
</feature>
<accession>A0ABT5YL58</accession>
<dbReference type="NCBIfam" id="TIGR02302">
    <property type="entry name" value="aProt_lowcomp"/>
    <property type="match status" value="1"/>
</dbReference>
<feature type="transmembrane region" description="Helical" evidence="2">
    <location>
        <begin position="148"/>
        <end position="170"/>
    </location>
</feature>
<dbReference type="Proteomes" id="UP001215503">
    <property type="component" value="Unassembled WGS sequence"/>
</dbReference>
<dbReference type="Pfam" id="PF13779">
    <property type="entry name" value="DUF4175"/>
    <property type="match status" value="1"/>
</dbReference>
<evidence type="ECO:0000313" key="4">
    <source>
        <dbReference type="Proteomes" id="UP001215503"/>
    </source>
</evidence>
<evidence type="ECO:0000256" key="1">
    <source>
        <dbReference type="SAM" id="MobiDB-lite"/>
    </source>
</evidence>
<keyword evidence="2" id="KW-1133">Transmembrane helix</keyword>
<name>A0ABT5YL58_9PROT</name>
<comment type="caution">
    <text evidence="3">The sequence shown here is derived from an EMBL/GenBank/DDBJ whole genome shotgun (WGS) entry which is preliminary data.</text>
</comment>
<feature type="region of interest" description="Disordered" evidence="1">
    <location>
        <begin position="747"/>
        <end position="792"/>
    </location>
</feature>